<dbReference type="EMBL" id="EAAA01002474">
    <property type="status" value="NOT_ANNOTATED_CDS"/>
    <property type="molecule type" value="Genomic_DNA"/>
</dbReference>
<dbReference type="Gene3D" id="1.20.5.340">
    <property type="match status" value="1"/>
</dbReference>
<evidence type="ECO:0000313" key="5">
    <source>
        <dbReference type="Proteomes" id="UP000008144"/>
    </source>
</evidence>
<dbReference type="SUPFAM" id="SSF57997">
    <property type="entry name" value="Tropomyosin"/>
    <property type="match status" value="1"/>
</dbReference>
<dbReference type="InterPro" id="IPR000533">
    <property type="entry name" value="Tropomyosin"/>
</dbReference>
<dbReference type="FunFam" id="1.20.5.340:FF:000001">
    <property type="entry name" value="Tropomyosin alpha-1 chain isoform 2"/>
    <property type="match status" value="1"/>
</dbReference>
<organism evidence="4 5">
    <name type="scientific">Ciona intestinalis</name>
    <name type="common">Transparent sea squirt</name>
    <name type="synonym">Ascidia intestinalis</name>
    <dbReference type="NCBI Taxonomy" id="7719"/>
    <lineage>
        <taxon>Eukaryota</taxon>
        <taxon>Metazoa</taxon>
        <taxon>Chordata</taxon>
        <taxon>Tunicata</taxon>
        <taxon>Ascidiacea</taxon>
        <taxon>Phlebobranchia</taxon>
        <taxon>Cionidae</taxon>
        <taxon>Ciona</taxon>
    </lineage>
</organism>
<feature type="coiled-coil region" evidence="3">
    <location>
        <begin position="1"/>
        <end position="105"/>
    </location>
</feature>
<dbReference type="OMA" id="KRLVHME"/>
<name>F6TMF3_CIOIN</name>
<evidence type="ECO:0000256" key="3">
    <source>
        <dbReference type="SAM" id="Coils"/>
    </source>
</evidence>
<dbReference type="InParanoid" id="F6TMF3"/>
<proteinExistence type="inferred from homology"/>
<comment type="similarity">
    <text evidence="1">Belongs to the tropomyosin family.</text>
</comment>
<dbReference type="Gene3D" id="1.20.5.170">
    <property type="match status" value="1"/>
</dbReference>
<keyword evidence="5" id="KW-1185">Reference proteome</keyword>
<accession>F6TMF3</accession>
<dbReference type="PANTHER" id="PTHR19269">
    <property type="entry name" value="TROPOMYOSIN"/>
    <property type="match status" value="1"/>
</dbReference>
<protein>
    <recommendedName>
        <fullName evidence="6">Tropomyosin</fullName>
    </recommendedName>
</protein>
<dbReference type="GO" id="GO:0006936">
    <property type="term" value="P:muscle contraction"/>
    <property type="evidence" value="ECO:0000318"/>
    <property type="project" value="GO_Central"/>
</dbReference>
<evidence type="ECO:0008006" key="6">
    <source>
        <dbReference type="Google" id="ProtNLM"/>
    </source>
</evidence>
<dbReference type="Pfam" id="PF00261">
    <property type="entry name" value="Tropomyosin"/>
    <property type="match status" value="1"/>
</dbReference>
<dbReference type="GO" id="GO:0005884">
    <property type="term" value="C:actin filament"/>
    <property type="evidence" value="ECO:0000318"/>
    <property type="project" value="GO_Central"/>
</dbReference>
<reference evidence="4" key="2">
    <citation type="journal article" date="2008" name="Genome Biol.">
        <title>Improved genome assembly and evidence-based global gene model set for the chordate Ciona intestinalis: new insight into intron and operon populations.</title>
        <authorList>
            <person name="Satou Y."/>
            <person name="Mineta K."/>
            <person name="Ogasawara M."/>
            <person name="Sasakura Y."/>
            <person name="Shoguchi E."/>
            <person name="Ueno K."/>
            <person name="Yamada L."/>
            <person name="Matsumoto J."/>
            <person name="Wasserscheid J."/>
            <person name="Dewar K."/>
            <person name="Wiley G.B."/>
            <person name="Macmil S.L."/>
            <person name="Roe B.A."/>
            <person name="Zeller R.W."/>
            <person name="Hastings K.E."/>
            <person name="Lemaire P."/>
            <person name="Lindquist E."/>
            <person name="Endo T."/>
            <person name="Hotta K."/>
            <person name="Inaba K."/>
        </authorList>
    </citation>
    <scope>NUCLEOTIDE SEQUENCE [LARGE SCALE GENOMIC DNA]</scope>
    <source>
        <strain evidence="4">wild type</strain>
    </source>
</reference>
<dbReference type="GO" id="GO:0051015">
    <property type="term" value="F:actin filament binding"/>
    <property type="evidence" value="ECO:0000318"/>
    <property type="project" value="GO_Central"/>
</dbReference>
<evidence type="ECO:0000313" key="4">
    <source>
        <dbReference type="Ensembl" id="ENSCINP00000017815.2"/>
    </source>
</evidence>
<dbReference type="Proteomes" id="UP000008144">
    <property type="component" value="Chromosome 7"/>
</dbReference>
<dbReference type="AlphaFoldDB" id="F6TMF3"/>
<dbReference type="GeneTree" id="ENSGT01030000234542"/>
<dbReference type="STRING" id="7719.ENSCINP00000017815"/>
<reference evidence="4" key="3">
    <citation type="submission" date="2025-08" db="UniProtKB">
        <authorList>
            <consortium name="Ensembl"/>
        </authorList>
    </citation>
    <scope>IDENTIFICATION</scope>
</reference>
<dbReference type="Ensembl" id="ENSCINT00000017815.2">
    <property type="protein sequence ID" value="ENSCINP00000017815.2"/>
    <property type="gene ID" value="ENSCING00000008739.2"/>
</dbReference>
<keyword evidence="2 3" id="KW-0175">Coiled coil</keyword>
<sequence>MENIKMKIAKLKAESDEKENQICDLSDQLKKVTEERKQFEEVNRSLSNKISTNDTDIERLELQNEELKRKSENAERELDEVQRELKKLQSEHTASAERCDDLTEELKLRKMDLDEVTTNYDDAMRRIKVLDGDNCRLDDKVQALEDEAKQLRESGQDMDGILKALEAKETTYGNNEIQAEDQIRSLKMALEESECRREALENEAKKYQADIEKLELDLDKEMAEKEEAKAELDRVLSELGEM</sequence>
<evidence type="ECO:0000256" key="1">
    <source>
        <dbReference type="ARBA" id="ARBA00009036"/>
    </source>
</evidence>
<dbReference type="HOGENOM" id="CLU_1146857_0_0_1"/>
<evidence type="ECO:0000256" key="2">
    <source>
        <dbReference type="ARBA" id="ARBA00023054"/>
    </source>
</evidence>
<reference evidence="5" key="1">
    <citation type="journal article" date="2002" name="Science">
        <title>The draft genome of Ciona intestinalis: insights into chordate and vertebrate origins.</title>
        <authorList>
            <person name="Dehal P."/>
            <person name="Satou Y."/>
            <person name="Campbell R.K."/>
            <person name="Chapman J."/>
            <person name="Degnan B."/>
            <person name="De Tomaso A."/>
            <person name="Davidson B."/>
            <person name="Di Gregorio A."/>
            <person name="Gelpke M."/>
            <person name="Goodstein D.M."/>
            <person name="Harafuji N."/>
            <person name="Hastings K.E."/>
            <person name="Ho I."/>
            <person name="Hotta K."/>
            <person name="Huang W."/>
            <person name="Kawashima T."/>
            <person name="Lemaire P."/>
            <person name="Martinez D."/>
            <person name="Meinertzhagen I.A."/>
            <person name="Necula S."/>
            <person name="Nonaka M."/>
            <person name="Putnam N."/>
            <person name="Rash S."/>
            <person name="Saiga H."/>
            <person name="Satake M."/>
            <person name="Terry A."/>
            <person name="Yamada L."/>
            <person name="Wang H.G."/>
            <person name="Awazu S."/>
            <person name="Azumi K."/>
            <person name="Boore J."/>
            <person name="Branno M."/>
            <person name="Chin-Bow S."/>
            <person name="DeSantis R."/>
            <person name="Doyle S."/>
            <person name="Francino P."/>
            <person name="Keys D.N."/>
            <person name="Haga S."/>
            <person name="Hayashi H."/>
            <person name="Hino K."/>
            <person name="Imai K.S."/>
            <person name="Inaba K."/>
            <person name="Kano S."/>
            <person name="Kobayashi K."/>
            <person name="Kobayashi M."/>
            <person name="Lee B.I."/>
            <person name="Makabe K.W."/>
            <person name="Manohar C."/>
            <person name="Matassi G."/>
            <person name="Medina M."/>
            <person name="Mochizuki Y."/>
            <person name="Mount S."/>
            <person name="Morishita T."/>
            <person name="Miura S."/>
            <person name="Nakayama A."/>
            <person name="Nishizaka S."/>
            <person name="Nomoto H."/>
            <person name="Ohta F."/>
            <person name="Oishi K."/>
            <person name="Rigoutsos I."/>
            <person name="Sano M."/>
            <person name="Sasaki A."/>
            <person name="Sasakura Y."/>
            <person name="Shoguchi E."/>
            <person name="Shin-i T."/>
            <person name="Spagnuolo A."/>
            <person name="Stainier D."/>
            <person name="Suzuki M.M."/>
            <person name="Tassy O."/>
            <person name="Takatori N."/>
            <person name="Tokuoka M."/>
            <person name="Yagi K."/>
            <person name="Yoshizaki F."/>
            <person name="Wada S."/>
            <person name="Zhang C."/>
            <person name="Hyatt P.D."/>
            <person name="Larimer F."/>
            <person name="Detter C."/>
            <person name="Doggett N."/>
            <person name="Glavina T."/>
            <person name="Hawkins T."/>
            <person name="Richardson P."/>
            <person name="Lucas S."/>
            <person name="Kohara Y."/>
            <person name="Levine M."/>
            <person name="Satoh N."/>
            <person name="Rokhsar D.S."/>
        </authorList>
    </citation>
    <scope>NUCLEOTIDE SEQUENCE [LARGE SCALE GENOMIC DNA]</scope>
</reference>
<reference evidence="4" key="4">
    <citation type="submission" date="2025-09" db="UniProtKB">
        <authorList>
            <consortium name="Ensembl"/>
        </authorList>
    </citation>
    <scope>IDENTIFICATION</scope>
</reference>
<accession>A0A1W5B5R1</accession>
<feature type="coiled-coil region" evidence="3">
    <location>
        <begin position="176"/>
        <end position="242"/>
    </location>
</feature>
<dbReference type="GO" id="GO:0007015">
    <property type="term" value="P:actin filament organization"/>
    <property type="evidence" value="ECO:0000318"/>
    <property type="project" value="GO_Central"/>
</dbReference>